<organism evidence="3 4">
    <name type="scientific">Aaosphaeria arxii CBS 175.79</name>
    <dbReference type="NCBI Taxonomy" id="1450172"/>
    <lineage>
        <taxon>Eukaryota</taxon>
        <taxon>Fungi</taxon>
        <taxon>Dikarya</taxon>
        <taxon>Ascomycota</taxon>
        <taxon>Pezizomycotina</taxon>
        <taxon>Dothideomycetes</taxon>
        <taxon>Pleosporomycetidae</taxon>
        <taxon>Pleosporales</taxon>
        <taxon>Pleosporales incertae sedis</taxon>
        <taxon>Aaosphaeria</taxon>
    </lineage>
</organism>
<evidence type="ECO:0000313" key="3">
    <source>
        <dbReference type="EMBL" id="KAF2021234.1"/>
    </source>
</evidence>
<feature type="region of interest" description="Disordered" evidence="1">
    <location>
        <begin position="287"/>
        <end position="310"/>
    </location>
</feature>
<sequence>MSHTLCDPCKKLPSEWLIPRFHETSPTGASHHWTHASWTEFQKSAESCSLCSLVRSELRPTARKDFFQTQEPGIRFTSSGFSGLEVWCVEEQQTCRLTIGLDGDDINRVPPESRKLFQARIISPKAGDDKNIATIKSWLHKCTATHTKCSSWGQPTSPSSRYLPTRVLDVGDSNSPTIRLHEPKDDENEKYIALSYCWGKGNPYLTDRANLQRHLDGDIKLSDLPKTLSDAVELTRKLGVKYIWIDALCIVQDHREDWIHEAAMMDRVYLQAYLTIAASASADTMGGLFTPRTPRHETSAQLSWPQGDGKEPITLHILPTFDSLSDEQKTSPLATRGWTFQERALSGRTLHFGAHQSHFECQEASFSESSAPDDAGHRTGDFFEMRDMAPTTTSEPIPTHLLHSKWAWVVSQFSSRRLTAEGDVFAALGGIAALFAGKDALGKYFCGLWEDEIHRHLLWYSDRDDDEGGVPAEHTKPAAYRAPSWSWAAVKGPVRNRALEIFFRVSREEGIRMTEELGSDGLRSHKLLHVRAIKVEVEGSTSFGPVIEAVLKVTGVVYPVRRARLLRRGEYALQIADGRTVGNVIWDVDEVPARETNLWICPVMQRQKIENGWAVSDCLILRTSGVNMDGELTFERAGVGRTTNFWVKGAVHQDFTLV</sequence>
<name>A0A6A5Y9G1_9PLEO</name>
<dbReference type="AlphaFoldDB" id="A0A6A5Y9G1"/>
<proteinExistence type="predicted"/>
<keyword evidence="4" id="KW-1185">Reference proteome</keyword>
<accession>A0A6A5Y9G1</accession>
<gene>
    <name evidence="3" type="ORF">BU24DRAFT_487692</name>
</gene>
<dbReference type="Pfam" id="PF06985">
    <property type="entry name" value="HET"/>
    <property type="match status" value="1"/>
</dbReference>
<evidence type="ECO:0000313" key="4">
    <source>
        <dbReference type="Proteomes" id="UP000799778"/>
    </source>
</evidence>
<dbReference type="EMBL" id="ML978066">
    <property type="protein sequence ID" value="KAF2021234.1"/>
    <property type="molecule type" value="Genomic_DNA"/>
</dbReference>
<dbReference type="Proteomes" id="UP000799778">
    <property type="component" value="Unassembled WGS sequence"/>
</dbReference>
<dbReference type="RefSeq" id="XP_033389573.1">
    <property type="nucleotide sequence ID" value="XM_033533476.1"/>
</dbReference>
<dbReference type="OrthoDB" id="3486565at2759"/>
<dbReference type="InterPro" id="IPR010730">
    <property type="entry name" value="HET"/>
</dbReference>
<feature type="domain" description="Heterokaryon incompatibility" evidence="2">
    <location>
        <begin position="191"/>
        <end position="342"/>
    </location>
</feature>
<dbReference type="GeneID" id="54290873"/>
<evidence type="ECO:0000256" key="1">
    <source>
        <dbReference type="SAM" id="MobiDB-lite"/>
    </source>
</evidence>
<reference evidence="3" key="1">
    <citation type="journal article" date="2020" name="Stud. Mycol.">
        <title>101 Dothideomycetes genomes: a test case for predicting lifestyles and emergence of pathogens.</title>
        <authorList>
            <person name="Haridas S."/>
            <person name="Albert R."/>
            <person name="Binder M."/>
            <person name="Bloem J."/>
            <person name="Labutti K."/>
            <person name="Salamov A."/>
            <person name="Andreopoulos B."/>
            <person name="Baker S."/>
            <person name="Barry K."/>
            <person name="Bills G."/>
            <person name="Bluhm B."/>
            <person name="Cannon C."/>
            <person name="Castanera R."/>
            <person name="Culley D."/>
            <person name="Daum C."/>
            <person name="Ezra D."/>
            <person name="Gonzalez J."/>
            <person name="Henrissat B."/>
            <person name="Kuo A."/>
            <person name="Liang C."/>
            <person name="Lipzen A."/>
            <person name="Lutzoni F."/>
            <person name="Magnuson J."/>
            <person name="Mondo S."/>
            <person name="Nolan M."/>
            <person name="Ohm R."/>
            <person name="Pangilinan J."/>
            <person name="Park H.-J."/>
            <person name="Ramirez L."/>
            <person name="Alfaro M."/>
            <person name="Sun H."/>
            <person name="Tritt A."/>
            <person name="Yoshinaga Y."/>
            <person name="Zwiers L.-H."/>
            <person name="Turgeon B."/>
            <person name="Goodwin S."/>
            <person name="Spatafora J."/>
            <person name="Crous P."/>
            <person name="Grigoriev I."/>
        </authorList>
    </citation>
    <scope>NUCLEOTIDE SEQUENCE</scope>
    <source>
        <strain evidence="3">CBS 175.79</strain>
    </source>
</reference>
<protein>
    <submittedName>
        <fullName evidence="3">HET-domain-containing protein</fullName>
    </submittedName>
</protein>
<dbReference type="PANTHER" id="PTHR33112">
    <property type="entry name" value="DOMAIN PROTEIN, PUTATIVE-RELATED"/>
    <property type="match status" value="1"/>
</dbReference>
<dbReference type="PANTHER" id="PTHR33112:SF16">
    <property type="entry name" value="HETEROKARYON INCOMPATIBILITY DOMAIN-CONTAINING PROTEIN"/>
    <property type="match status" value="1"/>
</dbReference>
<evidence type="ECO:0000259" key="2">
    <source>
        <dbReference type="Pfam" id="PF06985"/>
    </source>
</evidence>